<feature type="non-terminal residue" evidence="1">
    <location>
        <position position="128"/>
    </location>
</feature>
<dbReference type="EMBL" id="JAROKS010000017">
    <property type="protein sequence ID" value="KAK1794286.1"/>
    <property type="molecule type" value="Genomic_DNA"/>
</dbReference>
<dbReference type="InterPro" id="IPR032675">
    <property type="entry name" value="LRR_dom_sf"/>
</dbReference>
<dbReference type="AlphaFoldDB" id="A0AAD8Z8B3"/>
<accession>A0AAD8Z8B3</accession>
<organism evidence="1 2">
    <name type="scientific">Electrophorus voltai</name>
    <dbReference type="NCBI Taxonomy" id="2609070"/>
    <lineage>
        <taxon>Eukaryota</taxon>
        <taxon>Metazoa</taxon>
        <taxon>Chordata</taxon>
        <taxon>Craniata</taxon>
        <taxon>Vertebrata</taxon>
        <taxon>Euteleostomi</taxon>
        <taxon>Actinopterygii</taxon>
        <taxon>Neopterygii</taxon>
        <taxon>Teleostei</taxon>
        <taxon>Ostariophysi</taxon>
        <taxon>Gymnotiformes</taxon>
        <taxon>Gymnotoidei</taxon>
        <taxon>Gymnotidae</taxon>
        <taxon>Electrophorus</taxon>
    </lineage>
</organism>
<gene>
    <name evidence="1" type="ORF">P4O66_011180</name>
</gene>
<keyword evidence="2" id="KW-1185">Reference proteome</keyword>
<evidence type="ECO:0000313" key="2">
    <source>
        <dbReference type="Proteomes" id="UP001239994"/>
    </source>
</evidence>
<dbReference type="SUPFAM" id="SSF52058">
    <property type="entry name" value="L domain-like"/>
    <property type="match status" value="1"/>
</dbReference>
<evidence type="ECO:0000313" key="1">
    <source>
        <dbReference type="EMBL" id="KAK1794286.1"/>
    </source>
</evidence>
<protein>
    <recommendedName>
        <fullName evidence="3">LRRNT domain-containing protein</fullName>
    </recommendedName>
</protein>
<evidence type="ECO:0008006" key="3">
    <source>
        <dbReference type="Google" id="ProtNLM"/>
    </source>
</evidence>
<sequence length="128" mass="14318">MSLVAGSKVCPHNYPCYDNSDIVDCRARGFTHVPHGIPHGTWLLDLSGNKLFELQSTSFTGIWSLCIILLQNSSINMHNPSKILHVHRLYIDDYWNIMSFPTSLGWGIPGFDGQSSVHGRDSYSSLQP</sequence>
<reference evidence="1" key="1">
    <citation type="submission" date="2023-03" db="EMBL/GenBank/DDBJ databases">
        <title>Electrophorus voltai genome.</title>
        <authorList>
            <person name="Bian C."/>
        </authorList>
    </citation>
    <scope>NUCLEOTIDE SEQUENCE</scope>
    <source>
        <strain evidence="1">CB-2022</strain>
        <tissue evidence="1">Muscle</tissue>
    </source>
</reference>
<dbReference type="Gene3D" id="3.80.10.10">
    <property type="entry name" value="Ribonuclease Inhibitor"/>
    <property type="match status" value="1"/>
</dbReference>
<proteinExistence type="predicted"/>
<dbReference type="Proteomes" id="UP001239994">
    <property type="component" value="Unassembled WGS sequence"/>
</dbReference>
<comment type="caution">
    <text evidence="1">The sequence shown here is derived from an EMBL/GenBank/DDBJ whole genome shotgun (WGS) entry which is preliminary data.</text>
</comment>
<name>A0AAD8Z8B3_9TELE</name>